<protein>
    <submittedName>
        <fullName evidence="2">DinB family protein</fullName>
    </submittedName>
</protein>
<evidence type="ECO:0000259" key="1">
    <source>
        <dbReference type="Pfam" id="PF12867"/>
    </source>
</evidence>
<accession>A0A4R7VUJ2</accession>
<feature type="domain" description="DinB-like" evidence="1">
    <location>
        <begin position="22"/>
        <end position="132"/>
    </location>
</feature>
<dbReference type="InterPro" id="IPR034660">
    <property type="entry name" value="DinB/YfiT-like"/>
</dbReference>
<comment type="caution">
    <text evidence="2">The sequence shown here is derived from an EMBL/GenBank/DDBJ whole genome shotgun (WGS) entry which is preliminary data.</text>
</comment>
<dbReference type="RefSeq" id="WP_133902680.1">
    <property type="nucleotide sequence ID" value="NZ_SOCP01000004.1"/>
</dbReference>
<dbReference type="InterPro" id="IPR024775">
    <property type="entry name" value="DinB-like"/>
</dbReference>
<sequence>MSERSGSGREELLAQLEFYWDHNLWPRLRGLTDEEYFWEPVPGCWSVRRREDGTWSMDWEWPAPEPAPMTTIAWRLAHMGIQTLGIRASAMFGDGSLTVDKVRWPKTASEALRALATHYEHWRRGVLAHQPADERSFTTLILHVNRELIHYGAEVVLMRDLYRTGRRVGATSSS</sequence>
<gene>
    <name evidence="2" type="ORF">CLV71_104104</name>
</gene>
<dbReference type="Proteomes" id="UP000294927">
    <property type="component" value="Unassembled WGS sequence"/>
</dbReference>
<name>A0A4R7VUJ2_9PSEU</name>
<dbReference type="AlphaFoldDB" id="A0A4R7VUJ2"/>
<dbReference type="EMBL" id="SOCP01000004">
    <property type="protein sequence ID" value="TDV53636.1"/>
    <property type="molecule type" value="Genomic_DNA"/>
</dbReference>
<dbReference type="OrthoDB" id="5022306at2"/>
<dbReference type="Pfam" id="PF12867">
    <property type="entry name" value="DinB_2"/>
    <property type="match status" value="1"/>
</dbReference>
<evidence type="ECO:0000313" key="3">
    <source>
        <dbReference type="Proteomes" id="UP000294927"/>
    </source>
</evidence>
<organism evidence="2 3">
    <name type="scientific">Actinophytocola oryzae</name>
    <dbReference type="NCBI Taxonomy" id="502181"/>
    <lineage>
        <taxon>Bacteria</taxon>
        <taxon>Bacillati</taxon>
        <taxon>Actinomycetota</taxon>
        <taxon>Actinomycetes</taxon>
        <taxon>Pseudonocardiales</taxon>
        <taxon>Pseudonocardiaceae</taxon>
    </lineage>
</organism>
<keyword evidence="3" id="KW-1185">Reference proteome</keyword>
<proteinExistence type="predicted"/>
<evidence type="ECO:0000313" key="2">
    <source>
        <dbReference type="EMBL" id="TDV53636.1"/>
    </source>
</evidence>
<dbReference type="SUPFAM" id="SSF109854">
    <property type="entry name" value="DinB/YfiT-like putative metalloenzymes"/>
    <property type="match status" value="1"/>
</dbReference>
<reference evidence="2 3" key="1">
    <citation type="submission" date="2019-03" db="EMBL/GenBank/DDBJ databases">
        <title>Genomic Encyclopedia of Archaeal and Bacterial Type Strains, Phase II (KMG-II): from individual species to whole genera.</title>
        <authorList>
            <person name="Goeker M."/>
        </authorList>
    </citation>
    <scope>NUCLEOTIDE SEQUENCE [LARGE SCALE GENOMIC DNA]</scope>
    <source>
        <strain evidence="2 3">DSM 45499</strain>
    </source>
</reference>